<evidence type="ECO:0000256" key="1">
    <source>
        <dbReference type="ARBA" id="ARBA00006068"/>
    </source>
</evidence>
<dbReference type="STRING" id="1802707.A3J01_03050"/>
<name>A0A1F8H594_9BACT</name>
<gene>
    <name evidence="4" type="ORF">A3J01_03050</name>
</gene>
<feature type="transmembrane region" description="Helical" evidence="2">
    <location>
        <begin position="40"/>
        <end position="59"/>
    </location>
</feature>
<proteinExistence type="inferred from homology"/>
<sequence length="376" mass="42044">MSGANNETGQSNPAGNEKMAEIIYSPNTFNYGTKKQYKRFFVLLALLALIIFTLIKLGLGVKEIIVGRTNNILDKKVLPISEEELGKYVMPKKEQSRLDILVMGIRGKDDPDPANTGIYLTDSMMIFSYDKETGKSSLVSVPRDFYVLVDKNKKDKINTVYEVGFSKKNGLDYAKKLFSEISGVYVDHIIVFDFSAFEKIVDQLGGVDITLAKPFEEDNQWGYSFSLPAGQNHLDGKTALYYVRSRYSTSDFDRSYRQQQIIMAIKSKLLGLNIFNEPGRALDILNTIRKNIDTDADIFDMAALGTLAKEINASATGMKRYVISTDNLVYETHENGIYILLPKGDNFDGIKKLFQDILTSPLISPSSGLAPVKNPL</sequence>
<organism evidence="4 5">
    <name type="scientific">Candidatus Yanofskybacteria bacterium RIFCSPLOWO2_02_FULL_45_18</name>
    <dbReference type="NCBI Taxonomy" id="1802707"/>
    <lineage>
        <taxon>Bacteria</taxon>
        <taxon>Candidatus Yanofskyibacteriota</taxon>
    </lineage>
</organism>
<evidence type="ECO:0000256" key="2">
    <source>
        <dbReference type="SAM" id="Phobius"/>
    </source>
</evidence>
<dbReference type="Proteomes" id="UP000177609">
    <property type="component" value="Unassembled WGS sequence"/>
</dbReference>
<comment type="caution">
    <text evidence="4">The sequence shown here is derived from an EMBL/GenBank/DDBJ whole genome shotgun (WGS) entry which is preliminary data.</text>
</comment>
<dbReference type="Gene3D" id="3.40.630.190">
    <property type="entry name" value="LCP protein"/>
    <property type="match status" value="1"/>
</dbReference>
<evidence type="ECO:0000259" key="3">
    <source>
        <dbReference type="Pfam" id="PF03816"/>
    </source>
</evidence>
<keyword evidence="2" id="KW-0472">Membrane</keyword>
<dbReference type="InterPro" id="IPR050922">
    <property type="entry name" value="LytR/CpsA/Psr_CW_biosynth"/>
</dbReference>
<dbReference type="Pfam" id="PF03816">
    <property type="entry name" value="LytR_cpsA_psr"/>
    <property type="match status" value="1"/>
</dbReference>
<evidence type="ECO:0000313" key="5">
    <source>
        <dbReference type="Proteomes" id="UP000177609"/>
    </source>
</evidence>
<dbReference type="PANTHER" id="PTHR33392">
    <property type="entry name" value="POLYISOPRENYL-TEICHOIC ACID--PEPTIDOGLYCAN TEICHOIC ACID TRANSFERASE TAGU"/>
    <property type="match status" value="1"/>
</dbReference>
<accession>A0A1F8H594</accession>
<reference evidence="4 5" key="1">
    <citation type="journal article" date="2016" name="Nat. Commun.">
        <title>Thousands of microbial genomes shed light on interconnected biogeochemical processes in an aquifer system.</title>
        <authorList>
            <person name="Anantharaman K."/>
            <person name="Brown C.T."/>
            <person name="Hug L.A."/>
            <person name="Sharon I."/>
            <person name="Castelle C.J."/>
            <person name="Probst A.J."/>
            <person name="Thomas B.C."/>
            <person name="Singh A."/>
            <person name="Wilkins M.J."/>
            <person name="Karaoz U."/>
            <person name="Brodie E.L."/>
            <person name="Williams K.H."/>
            <person name="Hubbard S.S."/>
            <person name="Banfield J.F."/>
        </authorList>
    </citation>
    <scope>NUCLEOTIDE SEQUENCE [LARGE SCALE GENOMIC DNA]</scope>
</reference>
<keyword evidence="2" id="KW-0812">Transmembrane</keyword>
<dbReference type="InterPro" id="IPR004474">
    <property type="entry name" value="LytR_CpsA_psr"/>
</dbReference>
<protein>
    <recommendedName>
        <fullName evidence="3">Cell envelope-related transcriptional attenuator domain-containing protein</fullName>
    </recommendedName>
</protein>
<dbReference type="EMBL" id="MGKV01000013">
    <property type="protein sequence ID" value="OGN32029.1"/>
    <property type="molecule type" value="Genomic_DNA"/>
</dbReference>
<comment type="similarity">
    <text evidence="1">Belongs to the LytR/CpsA/Psr (LCP) family.</text>
</comment>
<dbReference type="NCBIfam" id="TIGR00350">
    <property type="entry name" value="lytR_cpsA_psr"/>
    <property type="match status" value="1"/>
</dbReference>
<keyword evidence="2" id="KW-1133">Transmembrane helix</keyword>
<evidence type="ECO:0000313" key="4">
    <source>
        <dbReference type="EMBL" id="OGN32029.1"/>
    </source>
</evidence>
<dbReference type="PANTHER" id="PTHR33392:SF6">
    <property type="entry name" value="POLYISOPRENYL-TEICHOIC ACID--PEPTIDOGLYCAN TEICHOIC ACID TRANSFERASE TAGU"/>
    <property type="match status" value="1"/>
</dbReference>
<feature type="domain" description="Cell envelope-related transcriptional attenuator" evidence="3">
    <location>
        <begin position="121"/>
        <end position="269"/>
    </location>
</feature>
<dbReference type="AlphaFoldDB" id="A0A1F8H594"/>